<dbReference type="Pfam" id="PF13639">
    <property type="entry name" value="zf-RING_2"/>
    <property type="match status" value="1"/>
</dbReference>
<protein>
    <recommendedName>
        <fullName evidence="5">RING-type domain-containing protein</fullName>
    </recommendedName>
</protein>
<organism evidence="6 7">
    <name type="scientific">Blepharisma stoltei</name>
    <dbReference type="NCBI Taxonomy" id="1481888"/>
    <lineage>
        <taxon>Eukaryota</taxon>
        <taxon>Sar</taxon>
        <taxon>Alveolata</taxon>
        <taxon>Ciliophora</taxon>
        <taxon>Postciliodesmatophora</taxon>
        <taxon>Heterotrichea</taxon>
        <taxon>Heterotrichida</taxon>
        <taxon>Blepharismidae</taxon>
        <taxon>Blepharisma</taxon>
    </lineage>
</organism>
<dbReference type="GO" id="GO:0006511">
    <property type="term" value="P:ubiquitin-dependent protein catabolic process"/>
    <property type="evidence" value="ECO:0007669"/>
    <property type="project" value="TreeGrafter"/>
</dbReference>
<comment type="caution">
    <text evidence="6">The sequence shown here is derived from an EMBL/GenBank/DDBJ whole genome shotgun (WGS) entry which is preliminary data.</text>
</comment>
<keyword evidence="7" id="KW-1185">Reference proteome</keyword>
<accession>A0AAU9KMG6</accession>
<dbReference type="EMBL" id="CAJZBQ010000058">
    <property type="protein sequence ID" value="CAG9334527.1"/>
    <property type="molecule type" value="Genomic_DNA"/>
</dbReference>
<reference evidence="6" key="1">
    <citation type="submission" date="2021-09" db="EMBL/GenBank/DDBJ databases">
        <authorList>
            <consortium name="AG Swart"/>
            <person name="Singh M."/>
            <person name="Singh A."/>
            <person name="Seah K."/>
            <person name="Emmerich C."/>
        </authorList>
    </citation>
    <scope>NUCLEOTIDE SEQUENCE</scope>
    <source>
        <strain evidence="6">ATCC30299</strain>
    </source>
</reference>
<dbReference type="SUPFAM" id="SSF57850">
    <property type="entry name" value="RING/U-box"/>
    <property type="match status" value="1"/>
</dbReference>
<dbReference type="GO" id="GO:0008270">
    <property type="term" value="F:zinc ion binding"/>
    <property type="evidence" value="ECO:0007669"/>
    <property type="project" value="UniProtKB-KW"/>
</dbReference>
<dbReference type="AlphaFoldDB" id="A0AAU9KMG6"/>
<proteinExistence type="predicted"/>
<evidence type="ECO:0000256" key="1">
    <source>
        <dbReference type="ARBA" id="ARBA00022723"/>
    </source>
</evidence>
<evidence type="ECO:0000256" key="4">
    <source>
        <dbReference type="PROSITE-ProRule" id="PRU00175"/>
    </source>
</evidence>
<sequence>MGNIDSLFDDIPEIESEIYNPKNSFTAESHRPMTSGMWEIFGHGLVRKSIYFDVQFTPKYATLSEPPLSKSLQFDCPSCNKKCFDGGLCKRVYCDCGVCYKRNEDDVLQIIKDQPLSRTEFKNNFIEINSKPTGKFIPELISITLGMFREGIPLEFMIGGRSNFPTIFNYYLAPYFKARLRCLGIGDYFAYGDAKFKVLGCFPSFGVVTEETVIRCSDVLVMHTMERVQILPIWPSVLNESVFRNTLQPVLRKKPRHLHIGDYLYINSMEFIVTAGQPIDGLISQNTQFYFGNDSLQPLQRVSLIPFLEDLSFHYHTLKRDELIEEIICDFIMPYVQGMRRVVYQGQVITIDGVGFLVADAWPTRGVIFDNTQIKYDGSLARRYIGEPPQIMFSGGSLYVRRNHMWEDPMEILARHIMSLNQSMAAIGGPQTMSAPEEVIQSLPVKCLSSIPEDAEASKCMVCLEPYAIGEIVKTLPCFHMFHTTCIDEWLHRSCLCPLCKTSVVFSE</sequence>
<keyword evidence="2 4" id="KW-0863">Zinc-finger</keyword>
<dbReference type="InterPro" id="IPR001841">
    <property type="entry name" value="Znf_RING"/>
</dbReference>
<evidence type="ECO:0000256" key="2">
    <source>
        <dbReference type="ARBA" id="ARBA00022771"/>
    </source>
</evidence>
<evidence type="ECO:0000259" key="5">
    <source>
        <dbReference type="PROSITE" id="PS50089"/>
    </source>
</evidence>
<dbReference type="Gene3D" id="3.30.40.10">
    <property type="entry name" value="Zinc/RING finger domain, C3HC4 (zinc finger)"/>
    <property type="match status" value="1"/>
</dbReference>
<dbReference type="SMART" id="SM00184">
    <property type="entry name" value="RING"/>
    <property type="match status" value="1"/>
</dbReference>
<evidence type="ECO:0000256" key="3">
    <source>
        <dbReference type="ARBA" id="ARBA00022833"/>
    </source>
</evidence>
<dbReference type="Proteomes" id="UP001162131">
    <property type="component" value="Unassembled WGS sequence"/>
</dbReference>
<keyword evidence="3" id="KW-0862">Zinc</keyword>
<gene>
    <name evidence="6" type="ORF">BSTOLATCC_MIC61139</name>
</gene>
<dbReference type="PROSITE" id="PS50089">
    <property type="entry name" value="ZF_RING_2"/>
    <property type="match status" value="1"/>
</dbReference>
<dbReference type="Gene3D" id="3.10.330.10">
    <property type="match status" value="3"/>
</dbReference>
<evidence type="ECO:0000313" key="7">
    <source>
        <dbReference type="Proteomes" id="UP001162131"/>
    </source>
</evidence>
<dbReference type="PANTHER" id="PTHR45931:SF3">
    <property type="entry name" value="RING ZINC FINGER-CONTAINING PROTEIN"/>
    <property type="match status" value="1"/>
</dbReference>
<keyword evidence="1" id="KW-0479">Metal-binding</keyword>
<name>A0AAU9KMG6_9CILI</name>
<feature type="domain" description="RING-type" evidence="5">
    <location>
        <begin position="460"/>
        <end position="501"/>
    </location>
</feature>
<dbReference type="GO" id="GO:0005634">
    <property type="term" value="C:nucleus"/>
    <property type="evidence" value="ECO:0007669"/>
    <property type="project" value="TreeGrafter"/>
</dbReference>
<dbReference type="InterPro" id="IPR013083">
    <property type="entry name" value="Znf_RING/FYVE/PHD"/>
</dbReference>
<dbReference type="PANTHER" id="PTHR45931">
    <property type="entry name" value="SI:CH211-59O9.10"/>
    <property type="match status" value="1"/>
</dbReference>
<dbReference type="InterPro" id="IPR051834">
    <property type="entry name" value="RING_finger_E3_ligase"/>
</dbReference>
<evidence type="ECO:0000313" key="6">
    <source>
        <dbReference type="EMBL" id="CAG9334527.1"/>
    </source>
</evidence>
<dbReference type="GO" id="GO:0061630">
    <property type="term" value="F:ubiquitin protein ligase activity"/>
    <property type="evidence" value="ECO:0007669"/>
    <property type="project" value="TreeGrafter"/>
</dbReference>